<dbReference type="PANTHER" id="PTHR43280:SF32">
    <property type="entry name" value="TRANSCRIPTIONAL REGULATORY PROTEIN"/>
    <property type="match status" value="1"/>
</dbReference>
<dbReference type="AlphaFoldDB" id="A0A4R3NN15"/>
<evidence type="ECO:0000256" key="2">
    <source>
        <dbReference type="ARBA" id="ARBA00023125"/>
    </source>
</evidence>
<dbReference type="Pfam" id="PF12833">
    <property type="entry name" value="HTH_18"/>
    <property type="match status" value="1"/>
</dbReference>
<keyword evidence="2 5" id="KW-0238">DNA-binding</keyword>
<dbReference type="GO" id="GO:0003700">
    <property type="term" value="F:DNA-binding transcription factor activity"/>
    <property type="evidence" value="ECO:0007669"/>
    <property type="project" value="InterPro"/>
</dbReference>
<accession>A0A4R3NN15</accession>
<protein>
    <submittedName>
        <fullName evidence="5">AraC-like DNA-binding protein</fullName>
    </submittedName>
</protein>
<sequence>MKERQLHQSVWEGVVSMGSTTLEGLQNTVLSPDYVTLCICRQGVGIFNINFKRYALRKNEIFVLYDDTFVMLQKRSRNFIVDYIHIDKTFATDIAFVLPNSLFAYFNFQPRLSMSSAQSTLFSHWYQLFLYSHQERAEYGKLQLRQHLQNLFLEIANQVNHAQSHFSDERSRKSQLCWQFWALITQHCKQQREVKFYANQLSITPFYLSQIVKDFFNDPPKALIDRQVVLEIKALLERGTFSIQGIADELNFEDTSYLCRYFKRHTGATLSEFRKRVNKH</sequence>
<evidence type="ECO:0000259" key="4">
    <source>
        <dbReference type="PROSITE" id="PS01124"/>
    </source>
</evidence>
<dbReference type="SMART" id="SM00342">
    <property type="entry name" value="HTH_ARAC"/>
    <property type="match status" value="1"/>
</dbReference>
<organism evidence="5 6">
    <name type="scientific">Providencia alcalifaciens</name>
    <dbReference type="NCBI Taxonomy" id="126385"/>
    <lineage>
        <taxon>Bacteria</taxon>
        <taxon>Pseudomonadati</taxon>
        <taxon>Pseudomonadota</taxon>
        <taxon>Gammaproteobacteria</taxon>
        <taxon>Enterobacterales</taxon>
        <taxon>Morganellaceae</taxon>
        <taxon>Providencia</taxon>
    </lineage>
</organism>
<dbReference type="InterPro" id="IPR009057">
    <property type="entry name" value="Homeodomain-like_sf"/>
</dbReference>
<dbReference type="SUPFAM" id="SSF51215">
    <property type="entry name" value="Regulatory protein AraC"/>
    <property type="match status" value="1"/>
</dbReference>
<name>A0A4R3NN15_9GAMM</name>
<dbReference type="InterPro" id="IPR018060">
    <property type="entry name" value="HTH_AraC"/>
</dbReference>
<dbReference type="PANTHER" id="PTHR43280">
    <property type="entry name" value="ARAC-FAMILY TRANSCRIPTIONAL REGULATOR"/>
    <property type="match status" value="1"/>
</dbReference>
<keyword evidence="3" id="KW-0804">Transcription</keyword>
<dbReference type="InterPro" id="IPR037923">
    <property type="entry name" value="HTH-like"/>
</dbReference>
<keyword evidence="1" id="KW-0805">Transcription regulation</keyword>
<dbReference type="RefSeq" id="WP_132495935.1">
    <property type="nucleotide sequence ID" value="NZ_SMAS01000003.1"/>
</dbReference>
<feature type="domain" description="HTH araC/xylS-type" evidence="4">
    <location>
        <begin position="178"/>
        <end position="276"/>
    </location>
</feature>
<dbReference type="PROSITE" id="PS01124">
    <property type="entry name" value="HTH_ARAC_FAMILY_2"/>
    <property type="match status" value="1"/>
</dbReference>
<gene>
    <name evidence="5" type="ORF">EC835_103156</name>
</gene>
<dbReference type="Gene3D" id="1.10.10.60">
    <property type="entry name" value="Homeodomain-like"/>
    <property type="match status" value="1"/>
</dbReference>
<evidence type="ECO:0000313" key="6">
    <source>
        <dbReference type="Proteomes" id="UP000295055"/>
    </source>
</evidence>
<dbReference type="GO" id="GO:0043565">
    <property type="term" value="F:sequence-specific DNA binding"/>
    <property type="evidence" value="ECO:0007669"/>
    <property type="project" value="InterPro"/>
</dbReference>
<dbReference type="Proteomes" id="UP000295055">
    <property type="component" value="Unassembled WGS sequence"/>
</dbReference>
<evidence type="ECO:0000256" key="1">
    <source>
        <dbReference type="ARBA" id="ARBA00023015"/>
    </source>
</evidence>
<comment type="caution">
    <text evidence="5">The sequence shown here is derived from an EMBL/GenBank/DDBJ whole genome shotgun (WGS) entry which is preliminary data.</text>
</comment>
<evidence type="ECO:0000313" key="5">
    <source>
        <dbReference type="EMBL" id="TCT35702.1"/>
    </source>
</evidence>
<dbReference type="EMBL" id="SMAS01000003">
    <property type="protein sequence ID" value="TCT35702.1"/>
    <property type="molecule type" value="Genomic_DNA"/>
</dbReference>
<reference evidence="5 6" key="1">
    <citation type="submission" date="2019-03" db="EMBL/GenBank/DDBJ databases">
        <title>Genomic analyses of the natural microbiome of Caenorhabditis elegans.</title>
        <authorList>
            <person name="Samuel B."/>
        </authorList>
    </citation>
    <scope>NUCLEOTIDE SEQUENCE [LARGE SCALE GENOMIC DNA]</scope>
    <source>
        <strain evidence="5 6">JUb102</strain>
    </source>
</reference>
<dbReference type="SUPFAM" id="SSF46689">
    <property type="entry name" value="Homeodomain-like"/>
    <property type="match status" value="1"/>
</dbReference>
<proteinExistence type="predicted"/>
<evidence type="ECO:0000256" key="3">
    <source>
        <dbReference type="ARBA" id="ARBA00023163"/>
    </source>
</evidence>
<dbReference type="OrthoDB" id="1050625at2"/>